<dbReference type="Pfam" id="PF05188">
    <property type="entry name" value="MutS_II"/>
    <property type="match status" value="1"/>
</dbReference>
<dbReference type="PANTHER" id="PTHR11361:SF122">
    <property type="entry name" value="DNA MISMATCH REPAIR PROTEIN MSH3"/>
    <property type="match status" value="1"/>
</dbReference>
<name>A0ABR2MNL1_9ASPA</name>
<sequence>MIGCLRYAKWWNALCRQGTKYQIPELRGQSAKPCLKQIGWWGLKTPLVFPALSSSSLSMGKPKQQVISRFFSTKPPPPLPPSKQNSQTPPPPTQPKASPKITSTVSFSPSTTFSKRARPHSQNLTSSTKRSKPSLHEKLVSKLLDPPDSPSSSSSLSSPKPSSQNPKYTPLEQQVLEFKSKYPDVLLMVEVGYRYRFFGEDADAAARVLGIVAHPDHNFVTASVPTFRLNFYVRRLVGAGFKVGVIKQTETAAIKLHGSNRLGPFSRGLSALYTRSTLEAADDMGGGEEEGLLGSGGNYLLCVAEKCAVADDMGSGVEGCFDVKIGIVAVEISTGEIIHGEFNDDMMRSGLEAVFLSLSPVEILVGDSVSAPTEKINLRLCWFHVNWEKGIEIDPISISAGIEIEVNSISVVRL</sequence>
<dbReference type="EMBL" id="JBBWWR010000005">
    <property type="protein sequence ID" value="KAK8965774.1"/>
    <property type="molecule type" value="Genomic_DNA"/>
</dbReference>
<dbReference type="InterPro" id="IPR036678">
    <property type="entry name" value="MutS_con_dom_sf"/>
</dbReference>
<feature type="compositionally biased region" description="Low complexity" evidence="2">
    <location>
        <begin position="141"/>
        <end position="163"/>
    </location>
</feature>
<proteinExistence type="predicted"/>
<evidence type="ECO:0000259" key="3">
    <source>
        <dbReference type="Pfam" id="PF01624"/>
    </source>
</evidence>
<comment type="caution">
    <text evidence="5">The sequence shown here is derived from an EMBL/GenBank/DDBJ whole genome shotgun (WGS) entry which is preliminary data.</text>
</comment>
<evidence type="ECO:0000256" key="1">
    <source>
        <dbReference type="ARBA" id="ARBA00023204"/>
    </source>
</evidence>
<feature type="domain" description="DNA mismatch repair protein MutS-like N-terminal" evidence="3">
    <location>
        <begin position="169"/>
        <end position="279"/>
    </location>
</feature>
<evidence type="ECO:0000259" key="4">
    <source>
        <dbReference type="Pfam" id="PF05188"/>
    </source>
</evidence>
<dbReference type="InterPro" id="IPR045076">
    <property type="entry name" value="MutS"/>
</dbReference>
<gene>
    <name evidence="5" type="primary">MSH3</name>
    <name evidence="5" type="ORF">KSP40_PGU004225</name>
</gene>
<evidence type="ECO:0000313" key="6">
    <source>
        <dbReference type="Proteomes" id="UP001412067"/>
    </source>
</evidence>
<organism evidence="5 6">
    <name type="scientific">Platanthera guangdongensis</name>
    <dbReference type="NCBI Taxonomy" id="2320717"/>
    <lineage>
        <taxon>Eukaryota</taxon>
        <taxon>Viridiplantae</taxon>
        <taxon>Streptophyta</taxon>
        <taxon>Embryophyta</taxon>
        <taxon>Tracheophyta</taxon>
        <taxon>Spermatophyta</taxon>
        <taxon>Magnoliopsida</taxon>
        <taxon>Liliopsida</taxon>
        <taxon>Asparagales</taxon>
        <taxon>Orchidaceae</taxon>
        <taxon>Orchidoideae</taxon>
        <taxon>Orchideae</taxon>
        <taxon>Orchidinae</taxon>
        <taxon>Platanthera</taxon>
    </lineage>
</organism>
<dbReference type="InterPro" id="IPR007860">
    <property type="entry name" value="DNA_mmatch_repair_MutS_con_dom"/>
</dbReference>
<accession>A0ABR2MNL1</accession>
<keyword evidence="1" id="KW-0227">DNA damage</keyword>
<dbReference type="InterPro" id="IPR016151">
    <property type="entry name" value="DNA_mismatch_repair_MutS_N"/>
</dbReference>
<evidence type="ECO:0000256" key="2">
    <source>
        <dbReference type="SAM" id="MobiDB-lite"/>
    </source>
</evidence>
<evidence type="ECO:0000313" key="5">
    <source>
        <dbReference type="EMBL" id="KAK8965774.1"/>
    </source>
</evidence>
<feature type="region of interest" description="Disordered" evidence="2">
    <location>
        <begin position="70"/>
        <end position="168"/>
    </location>
</feature>
<protein>
    <submittedName>
        <fullName evidence="5">DNA mismatch repair protein MSH3</fullName>
    </submittedName>
</protein>
<feature type="domain" description="DNA mismatch repair protein MutS connector" evidence="4">
    <location>
        <begin position="321"/>
        <end position="378"/>
    </location>
</feature>
<dbReference type="InterPro" id="IPR007695">
    <property type="entry name" value="DNA_mismatch_repair_MutS-lik_N"/>
</dbReference>
<dbReference type="SUPFAM" id="SSF53150">
    <property type="entry name" value="DNA repair protein MutS, domain II"/>
    <property type="match status" value="1"/>
</dbReference>
<keyword evidence="1" id="KW-0234">DNA repair</keyword>
<reference evidence="5 6" key="1">
    <citation type="journal article" date="2022" name="Nat. Plants">
        <title>Genomes of leafy and leafless Platanthera orchids illuminate the evolution of mycoheterotrophy.</title>
        <authorList>
            <person name="Li M.H."/>
            <person name="Liu K.W."/>
            <person name="Li Z."/>
            <person name="Lu H.C."/>
            <person name="Ye Q.L."/>
            <person name="Zhang D."/>
            <person name="Wang J.Y."/>
            <person name="Li Y.F."/>
            <person name="Zhong Z.M."/>
            <person name="Liu X."/>
            <person name="Yu X."/>
            <person name="Liu D.K."/>
            <person name="Tu X.D."/>
            <person name="Liu B."/>
            <person name="Hao Y."/>
            <person name="Liao X.Y."/>
            <person name="Jiang Y.T."/>
            <person name="Sun W.H."/>
            <person name="Chen J."/>
            <person name="Chen Y.Q."/>
            <person name="Ai Y."/>
            <person name="Zhai J.W."/>
            <person name="Wu S.S."/>
            <person name="Zhou Z."/>
            <person name="Hsiao Y.Y."/>
            <person name="Wu W.L."/>
            <person name="Chen Y.Y."/>
            <person name="Lin Y.F."/>
            <person name="Hsu J.L."/>
            <person name="Li C.Y."/>
            <person name="Wang Z.W."/>
            <person name="Zhao X."/>
            <person name="Zhong W.Y."/>
            <person name="Ma X.K."/>
            <person name="Ma L."/>
            <person name="Huang J."/>
            <person name="Chen G.Z."/>
            <person name="Huang M.Z."/>
            <person name="Huang L."/>
            <person name="Peng D.H."/>
            <person name="Luo Y.B."/>
            <person name="Zou S.Q."/>
            <person name="Chen S.P."/>
            <person name="Lan S."/>
            <person name="Tsai W.C."/>
            <person name="Van de Peer Y."/>
            <person name="Liu Z.J."/>
        </authorList>
    </citation>
    <scope>NUCLEOTIDE SEQUENCE [LARGE SCALE GENOMIC DNA]</scope>
    <source>
        <strain evidence="5">Lor288</strain>
    </source>
</reference>
<dbReference type="Proteomes" id="UP001412067">
    <property type="component" value="Unassembled WGS sequence"/>
</dbReference>
<dbReference type="Gene3D" id="3.30.420.110">
    <property type="entry name" value="MutS, connector domain"/>
    <property type="match status" value="1"/>
</dbReference>
<dbReference type="Pfam" id="PF01624">
    <property type="entry name" value="MutS_I"/>
    <property type="match status" value="1"/>
</dbReference>
<dbReference type="SUPFAM" id="SSF55271">
    <property type="entry name" value="DNA repair protein MutS, domain I"/>
    <property type="match status" value="1"/>
</dbReference>
<dbReference type="Gene3D" id="3.40.1170.10">
    <property type="entry name" value="DNA repair protein MutS, domain I"/>
    <property type="match status" value="1"/>
</dbReference>
<feature type="compositionally biased region" description="Low complexity" evidence="2">
    <location>
        <begin position="95"/>
        <end position="114"/>
    </location>
</feature>
<dbReference type="PANTHER" id="PTHR11361">
    <property type="entry name" value="DNA MISMATCH REPAIR PROTEIN MUTS FAMILY MEMBER"/>
    <property type="match status" value="1"/>
</dbReference>
<keyword evidence="6" id="KW-1185">Reference proteome</keyword>